<dbReference type="InterPro" id="IPR000560">
    <property type="entry name" value="His_Pase_clade-2"/>
</dbReference>
<feature type="signal peptide" evidence="1">
    <location>
        <begin position="1"/>
        <end position="21"/>
    </location>
</feature>
<protein>
    <submittedName>
        <fullName evidence="2">Uu.00g076430.m01.CDS01</fullName>
    </submittedName>
</protein>
<dbReference type="SUPFAM" id="SSF53254">
    <property type="entry name" value="Phosphoglycerate mutase-like"/>
    <property type="match status" value="1"/>
</dbReference>
<dbReference type="Pfam" id="PF00328">
    <property type="entry name" value="His_Phos_2"/>
    <property type="match status" value="1"/>
</dbReference>
<keyword evidence="3" id="KW-1185">Reference proteome</keyword>
<evidence type="ECO:0000313" key="2">
    <source>
        <dbReference type="EMBL" id="CAJ2512018.1"/>
    </source>
</evidence>
<dbReference type="AlphaFoldDB" id="A0AAI8YP73"/>
<keyword evidence="1" id="KW-0732">Signal</keyword>
<comment type="caution">
    <text evidence="2">The sequence shown here is derived from an EMBL/GenBank/DDBJ whole genome shotgun (WGS) entry which is preliminary data.</text>
</comment>
<reference evidence="2" key="1">
    <citation type="submission" date="2023-10" db="EMBL/GenBank/DDBJ databases">
        <authorList>
            <person name="Hackl T."/>
        </authorList>
    </citation>
    <scope>NUCLEOTIDE SEQUENCE</scope>
</reference>
<evidence type="ECO:0000313" key="3">
    <source>
        <dbReference type="Proteomes" id="UP001295740"/>
    </source>
</evidence>
<gene>
    <name evidence="2" type="ORF">KHLLAP_LOCUS12486</name>
</gene>
<organism evidence="2 3">
    <name type="scientific">Anthostomella pinea</name>
    <dbReference type="NCBI Taxonomy" id="933095"/>
    <lineage>
        <taxon>Eukaryota</taxon>
        <taxon>Fungi</taxon>
        <taxon>Dikarya</taxon>
        <taxon>Ascomycota</taxon>
        <taxon>Pezizomycotina</taxon>
        <taxon>Sordariomycetes</taxon>
        <taxon>Xylariomycetidae</taxon>
        <taxon>Xylariales</taxon>
        <taxon>Xylariaceae</taxon>
        <taxon>Anthostomella</taxon>
    </lineage>
</organism>
<dbReference type="InterPro" id="IPR029033">
    <property type="entry name" value="His_PPase_superfam"/>
</dbReference>
<feature type="chain" id="PRO_5042596320" evidence="1">
    <location>
        <begin position="22"/>
        <end position="208"/>
    </location>
</feature>
<name>A0AAI8YP73_9PEZI</name>
<dbReference type="EMBL" id="CAUWAG010000018">
    <property type="protein sequence ID" value="CAJ2512018.1"/>
    <property type="molecule type" value="Genomic_DNA"/>
</dbReference>
<accession>A0AAI8YP73</accession>
<proteinExistence type="predicted"/>
<dbReference type="Proteomes" id="UP001295740">
    <property type="component" value="Unassembled WGS sequence"/>
</dbReference>
<sequence length="208" mass="22926">MLPRPLRGVLPILFLTREALAQSNAETVRSSFAYILYGERTPLRGNTAPSLTPLGGQQLYTQGSVFRARYLSNGSLSEDDSRVTTASPVIGLEENAIDNSQLSIYSSTDEYVFGSALAFMQGLYPPTPHAFAVDGEDLSMLANGTTVEYPLDGYQYPNVQTPSVLDPNSVWLEGHTSCADYWSSARDFDDEANTVRTYNSSFDFYQKT</sequence>
<dbReference type="Gene3D" id="3.40.50.1240">
    <property type="entry name" value="Phosphoglycerate mutase-like"/>
    <property type="match status" value="1"/>
</dbReference>
<evidence type="ECO:0000256" key="1">
    <source>
        <dbReference type="SAM" id="SignalP"/>
    </source>
</evidence>